<keyword evidence="7 9" id="KW-1133">Transmembrane helix</keyword>
<dbReference type="InterPro" id="IPR004685">
    <property type="entry name" value="Brnchd-chn_aa_trnsp_Livcs"/>
</dbReference>
<evidence type="ECO:0000256" key="9">
    <source>
        <dbReference type="RuleBase" id="RU362122"/>
    </source>
</evidence>
<feature type="transmembrane region" description="Helical" evidence="9">
    <location>
        <begin position="45"/>
        <end position="66"/>
    </location>
</feature>
<dbReference type="NCBIfam" id="TIGR00796">
    <property type="entry name" value="livcs"/>
    <property type="match status" value="1"/>
</dbReference>
<comment type="similarity">
    <text evidence="2 9">Belongs to the branched chain amino acid transporter family.</text>
</comment>
<protein>
    <recommendedName>
        <fullName evidence="9">Branched-chain amino acid transport system carrier protein</fullName>
    </recommendedName>
</protein>
<evidence type="ECO:0000256" key="7">
    <source>
        <dbReference type="ARBA" id="ARBA00022989"/>
    </source>
</evidence>
<evidence type="ECO:0000256" key="5">
    <source>
        <dbReference type="ARBA" id="ARBA00022692"/>
    </source>
</evidence>
<evidence type="ECO:0000313" key="11">
    <source>
        <dbReference type="Proteomes" id="UP001519503"/>
    </source>
</evidence>
<evidence type="ECO:0000313" key="10">
    <source>
        <dbReference type="EMBL" id="MBS9337560.1"/>
    </source>
</evidence>
<proteinExistence type="inferred from homology"/>
<organism evidence="10 11">
    <name type="scientific">Fructobacillus parabroussonetiae</name>
    <dbReference type="NCBI Taxonomy" id="2713174"/>
    <lineage>
        <taxon>Bacteria</taxon>
        <taxon>Bacillati</taxon>
        <taxon>Bacillota</taxon>
        <taxon>Bacilli</taxon>
        <taxon>Lactobacillales</taxon>
        <taxon>Lactobacillaceae</taxon>
        <taxon>Fructobacillus</taxon>
    </lineage>
</organism>
<feature type="transmembrane region" description="Helical" evidence="9">
    <location>
        <begin position="278"/>
        <end position="300"/>
    </location>
</feature>
<feature type="transmembrane region" description="Helical" evidence="9">
    <location>
        <begin position="78"/>
        <end position="100"/>
    </location>
</feature>
<evidence type="ECO:0000256" key="6">
    <source>
        <dbReference type="ARBA" id="ARBA00022970"/>
    </source>
</evidence>
<feature type="transmembrane region" description="Helical" evidence="9">
    <location>
        <begin position="321"/>
        <end position="338"/>
    </location>
</feature>
<reference evidence="10 11" key="1">
    <citation type="submission" date="2020-02" db="EMBL/GenBank/DDBJ databases">
        <title>Fructobacillus sp. isolated from paper mulberry of Taiwan.</title>
        <authorList>
            <person name="Lin S.-T."/>
        </authorList>
    </citation>
    <scope>NUCLEOTIDE SEQUENCE [LARGE SCALE GENOMIC DNA]</scope>
    <source>
        <strain evidence="10 11">S1-1</strain>
    </source>
</reference>
<feature type="transmembrane region" description="Helical" evidence="9">
    <location>
        <begin position="428"/>
        <end position="448"/>
    </location>
</feature>
<feature type="transmembrane region" description="Helical" evidence="9">
    <location>
        <begin position="12"/>
        <end position="33"/>
    </location>
</feature>
<feature type="transmembrane region" description="Helical" evidence="9">
    <location>
        <begin position="120"/>
        <end position="141"/>
    </location>
</feature>
<name>A0ABS5QWP3_9LACO</name>
<feature type="transmembrane region" description="Helical" evidence="9">
    <location>
        <begin position="195"/>
        <end position="217"/>
    </location>
</feature>
<evidence type="ECO:0000256" key="3">
    <source>
        <dbReference type="ARBA" id="ARBA00022448"/>
    </source>
</evidence>
<dbReference type="PANTHER" id="PTHR30588">
    <property type="entry name" value="BRANCHED-CHAIN AMINO ACID TRANSPORT SYSTEM 2 CARRIER PROTEIN"/>
    <property type="match status" value="1"/>
</dbReference>
<dbReference type="PANTHER" id="PTHR30588:SF0">
    <property type="entry name" value="BRANCHED-CHAIN AMINO ACID PERMEASE BRNQ"/>
    <property type="match status" value="1"/>
</dbReference>
<keyword evidence="4" id="KW-1003">Cell membrane</keyword>
<dbReference type="Proteomes" id="UP001519503">
    <property type="component" value="Unassembled WGS sequence"/>
</dbReference>
<feature type="transmembrane region" description="Helical" evidence="9">
    <location>
        <begin position="153"/>
        <end position="175"/>
    </location>
</feature>
<comment type="function">
    <text evidence="9">Component of the transport system for branched-chain amino acids.</text>
</comment>
<accession>A0ABS5QWP3</accession>
<comment type="caution">
    <text evidence="10">The sequence shown here is derived from an EMBL/GenBank/DDBJ whole genome shotgun (WGS) entry which is preliminary data.</text>
</comment>
<evidence type="ECO:0000256" key="4">
    <source>
        <dbReference type="ARBA" id="ARBA00022475"/>
    </source>
</evidence>
<feature type="transmembrane region" description="Helical" evidence="9">
    <location>
        <begin position="344"/>
        <end position="365"/>
    </location>
</feature>
<keyword evidence="11" id="KW-1185">Reference proteome</keyword>
<comment type="subcellular location">
    <subcellularLocation>
        <location evidence="1 9">Cell membrane</location>
        <topology evidence="1 9">Multi-pass membrane protein</topology>
    </subcellularLocation>
</comment>
<keyword evidence="5 9" id="KW-0812">Transmembrane</keyword>
<keyword evidence="3 9" id="KW-0813">Transport</keyword>
<dbReference type="Pfam" id="PF05525">
    <property type="entry name" value="Branch_AA_trans"/>
    <property type="match status" value="1"/>
</dbReference>
<dbReference type="EMBL" id="JAAMFL010000006">
    <property type="protein sequence ID" value="MBS9337560.1"/>
    <property type="molecule type" value="Genomic_DNA"/>
</dbReference>
<evidence type="ECO:0000256" key="1">
    <source>
        <dbReference type="ARBA" id="ARBA00004651"/>
    </source>
</evidence>
<keyword evidence="6 9" id="KW-0029">Amino-acid transport</keyword>
<dbReference type="RefSeq" id="WP_213821579.1">
    <property type="nucleotide sequence ID" value="NZ_JAAMFL010000006.1"/>
</dbReference>
<feature type="transmembrane region" description="Helical" evidence="9">
    <location>
        <begin position="238"/>
        <end position="258"/>
    </location>
</feature>
<gene>
    <name evidence="10" type="primary">brnQ</name>
    <name evidence="10" type="ORF">G6R30_03680</name>
</gene>
<comment type="caution">
    <text evidence="9">Lacks conserved residue(s) required for the propagation of feature annotation.</text>
</comment>
<keyword evidence="8 9" id="KW-0472">Membrane</keyword>
<sequence>MEKKLTWRQNLLMVSLIFGMFFGAGNLIFPVHLGQLAGAAWGQATFGFILSAVLLPLLALVALGVTRSSSVFDLIKPLGPRVSIVFVVILHFCLSPLVVAPRTATVAYSFSIANWLPESAQQLGLVIFSLIYFILVYWACLKADSITSVIGKYLNPAFLILLAVVFVLALVWPMGDLRQHVTSAYQSAPVLSSAIEGYNTVDALASLVLGVAIVHAIENMGYHKPAHVAKIIVKTGTWALIGLSLVYVGLIMLGASSLGKETISANGAIALTQIMMNYFGSFGQVFLAVMGPVAVFTTAMGESSSMAHDFHRAFPKVSYEGWLALAVGLAFLVALLGLDKIIAWAVPVLLIMYPVAITLVLLNLVSPWLGRTKALFEWSIGLTLIGSIGDGLTQVPFAKALGGFVSYSQNGVEHLGWYQEHVFMASHGFSWVLFAIAGLVIGLAVQFIKKSPSVDAIEAK</sequence>
<evidence type="ECO:0000256" key="8">
    <source>
        <dbReference type="ARBA" id="ARBA00023136"/>
    </source>
</evidence>
<evidence type="ECO:0000256" key="2">
    <source>
        <dbReference type="ARBA" id="ARBA00008540"/>
    </source>
</evidence>